<dbReference type="GO" id="GO:0016020">
    <property type="term" value="C:membrane"/>
    <property type="evidence" value="ECO:0007669"/>
    <property type="project" value="UniProtKB-SubCell"/>
</dbReference>
<evidence type="ECO:0000256" key="4">
    <source>
        <dbReference type="ARBA" id="ARBA00023136"/>
    </source>
</evidence>
<evidence type="ECO:0000313" key="7">
    <source>
        <dbReference type="EMBL" id="KAK9696142.1"/>
    </source>
</evidence>
<comment type="caution">
    <text evidence="7">The sequence shown here is derived from an EMBL/GenBank/DDBJ whole genome shotgun (WGS) entry which is preliminary data.</text>
</comment>
<dbReference type="PANTHER" id="PTHR12226">
    <property type="entry name" value="MANNOSE-P-DOLICHOL UTILIZATION DEFECT 1 LEC35 -RELATED"/>
    <property type="match status" value="1"/>
</dbReference>
<comment type="subcellular location">
    <subcellularLocation>
        <location evidence="1">Membrane</location>
        <topology evidence="1">Multi-pass membrane protein</topology>
    </subcellularLocation>
</comment>
<dbReference type="SMART" id="SM00679">
    <property type="entry name" value="CTNS"/>
    <property type="match status" value="2"/>
</dbReference>
<evidence type="ECO:0000313" key="8">
    <source>
        <dbReference type="Proteomes" id="UP001458880"/>
    </source>
</evidence>
<sequence length="391" mass="44484">MHQLLNRHAGPSAGAYSTNEHVPTSKISSVSVVFRKYGIQELMKNHSKSAAIKLTAKQLGIGERTVWDIVKEIDSIGNTSSPPKKRSRTTIYDDLDEGQNSAIVQDIRQSTKILDVVNADDTLPELKRTTLWKVLKKLGFKWEKRSRNNMLIERQDIILWRRWLWRYAVDTKYTNMVLDRGNFNIIQAVSDFLSVVTITICFLLKVPQILTLIKVKHARGINLIGLLMELTSYTVMFSYNFRSGYALLTYMEYPIILIQELILILIVVIYKGYANVWAFILVQGYVMVTAGFLTGIIPREILTFLVPLCTPIGASSKVVQLLEIIRLKNADSVSLLTWFISAFTNFTRIVTIFLDSGDLTLLLNFSVNTALSTSIMCTAYYFKAIYKPKED</sequence>
<keyword evidence="8" id="KW-1185">Reference proteome</keyword>
<dbReference type="InterPro" id="IPR006603">
    <property type="entry name" value="PQ-loop_rpt"/>
</dbReference>
<feature type="transmembrane region" description="Helical" evidence="6">
    <location>
        <begin position="253"/>
        <end position="270"/>
    </location>
</feature>
<evidence type="ECO:0000256" key="5">
    <source>
        <dbReference type="SAM" id="MobiDB-lite"/>
    </source>
</evidence>
<accession>A0AAW1J0F3</accession>
<keyword evidence="3 6" id="KW-1133">Transmembrane helix</keyword>
<dbReference type="InterPro" id="IPR016817">
    <property type="entry name" value="MannP-dilichol_defect-1"/>
</dbReference>
<proteinExistence type="predicted"/>
<feature type="transmembrane region" description="Helical" evidence="6">
    <location>
        <begin position="220"/>
        <end position="241"/>
    </location>
</feature>
<evidence type="ECO:0000256" key="1">
    <source>
        <dbReference type="ARBA" id="ARBA00004141"/>
    </source>
</evidence>
<feature type="transmembrane region" description="Helical" evidence="6">
    <location>
        <begin position="304"/>
        <end position="323"/>
    </location>
</feature>
<dbReference type="AlphaFoldDB" id="A0AAW1J0F3"/>
<name>A0AAW1J0F3_POPJA</name>
<evidence type="ECO:0000256" key="3">
    <source>
        <dbReference type="ARBA" id="ARBA00022989"/>
    </source>
</evidence>
<evidence type="ECO:0000256" key="2">
    <source>
        <dbReference type="ARBA" id="ARBA00022692"/>
    </source>
</evidence>
<dbReference type="PANTHER" id="PTHR12226:SF3">
    <property type="entry name" value="SOLUTE CARRIER FAMILY 66 MEMBER 3"/>
    <property type="match status" value="1"/>
</dbReference>
<organism evidence="7 8">
    <name type="scientific">Popillia japonica</name>
    <name type="common">Japanese beetle</name>
    <dbReference type="NCBI Taxonomy" id="7064"/>
    <lineage>
        <taxon>Eukaryota</taxon>
        <taxon>Metazoa</taxon>
        <taxon>Ecdysozoa</taxon>
        <taxon>Arthropoda</taxon>
        <taxon>Hexapoda</taxon>
        <taxon>Insecta</taxon>
        <taxon>Pterygota</taxon>
        <taxon>Neoptera</taxon>
        <taxon>Endopterygota</taxon>
        <taxon>Coleoptera</taxon>
        <taxon>Polyphaga</taxon>
        <taxon>Scarabaeiformia</taxon>
        <taxon>Scarabaeidae</taxon>
        <taxon>Rutelinae</taxon>
        <taxon>Popillia</taxon>
    </lineage>
</organism>
<feature type="transmembrane region" description="Helical" evidence="6">
    <location>
        <begin position="192"/>
        <end position="213"/>
    </location>
</feature>
<dbReference type="Gene3D" id="1.20.1280.290">
    <property type="match status" value="2"/>
</dbReference>
<dbReference type="Proteomes" id="UP001458880">
    <property type="component" value="Unassembled WGS sequence"/>
</dbReference>
<feature type="transmembrane region" description="Helical" evidence="6">
    <location>
        <begin position="277"/>
        <end position="298"/>
    </location>
</feature>
<feature type="transmembrane region" description="Helical" evidence="6">
    <location>
        <begin position="335"/>
        <end position="354"/>
    </location>
</feature>
<feature type="region of interest" description="Disordered" evidence="5">
    <location>
        <begin position="1"/>
        <end position="21"/>
    </location>
</feature>
<keyword evidence="4 6" id="KW-0472">Membrane</keyword>
<protein>
    <submittedName>
        <fullName evidence="7">PQ loop repeat</fullName>
    </submittedName>
</protein>
<evidence type="ECO:0000256" key="6">
    <source>
        <dbReference type="SAM" id="Phobius"/>
    </source>
</evidence>
<keyword evidence="2 6" id="KW-0812">Transmembrane</keyword>
<reference evidence="7 8" key="1">
    <citation type="journal article" date="2024" name="BMC Genomics">
        <title>De novo assembly and annotation of Popillia japonica's genome with initial clues to its potential as an invasive pest.</title>
        <authorList>
            <person name="Cucini C."/>
            <person name="Boschi S."/>
            <person name="Funari R."/>
            <person name="Cardaioli E."/>
            <person name="Iannotti N."/>
            <person name="Marturano G."/>
            <person name="Paoli F."/>
            <person name="Bruttini M."/>
            <person name="Carapelli A."/>
            <person name="Frati F."/>
            <person name="Nardi F."/>
        </authorList>
    </citation>
    <scope>NUCLEOTIDE SEQUENCE [LARGE SCALE GENOMIC DNA]</scope>
    <source>
        <strain evidence="7">DMR45628</strain>
    </source>
</reference>
<feature type="transmembrane region" description="Helical" evidence="6">
    <location>
        <begin position="360"/>
        <end position="382"/>
    </location>
</feature>
<gene>
    <name evidence="7" type="ORF">QE152_g32110</name>
</gene>
<dbReference type="Pfam" id="PF04193">
    <property type="entry name" value="PQ-loop"/>
    <property type="match status" value="1"/>
</dbReference>
<dbReference type="EMBL" id="JASPKY010000461">
    <property type="protein sequence ID" value="KAK9696142.1"/>
    <property type="molecule type" value="Genomic_DNA"/>
</dbReference>